<feature type="region of interest" description="Disordered" evidence="1">
    <location>
        <begin position="1"/>
        <end position="39"/>
    </location>
</feature>
<dbReference type="EMBL" id="BLXT01004931">
    <property type="protein sequence ID" value="GFO18150.1"/>
    <property type="molecule type" value="Genomic_DNA"/>
</dbReference>
<protein>
    <submittedName>
        <fullName evidence="2">Uncharacterized protein</fullName>
    </submittedName>
</protein>
<reference evidence="2 3" key="1">
    <citation type="journal article" date="2021" name="Elife">
        <title>Chloroplast acquisition without the gene transfer in kleptoplastic sea slugs, Plakobranchus ocellatus.</title>
        <authorList>
            <person name="Maeda T."/>
            <person name="Takahashi S."/>
            <person name="Yoshida T."/>
            <person name="Shimamura S."/>
            <person name="Takaki Y."/>
            <person name="Nagai Y."/>
            <person name="Toyoda A."/>
            <person name="Suzuki Y."/>
            <person name="Arimoto A."/>
            <person name="Ishii H."/>
            <person name="Satoh N."/>
            <person name="Nishiyama T."/>
            <person name="Hasebe M."/>
            <person name="Maruyama T."/>
            <person name="Minagawa J."/>
            <person name="Obokata J."/>
            <person name="Shigenobu S."/>
        </authorList>
    </citation>
    <scope>NUCLEOTIDE SEQUENCE [LARGE SCALE GENOMIC DNA]</scope>
</reference>
<comment type="caution">
    <text evidence="2">The sequence shown here is derived from an EMBL/GenBank/DDBJ whole genome shotgun (WGS) entry which is preliminary data.</text>
</comment>
<keyword evidence="3" id="KW-1185">Reference proteome</keyword>
<gene>
    <name evidence="2" type="ORF">PoB_004465500</name>
</gene>
<name>A0AAV4BGC2_9GAST</name>
<sequence>MQPPVGGSPYPQSSVNYHALDHPLDAPTLNTPNKHENTKHESLAALSVCQCHKGHQQQQASGIWKRASLQQGDIGLSGTQSGQVVYGGARTREKMVPSDLRADSLSTVPRTPLPLM</sequence>
<feature type="region of interest" description="Disordered" evidence="1">
    <location>
        <begin position="95"/>
        <end position="116"/>
    </location>
</feature>
<dbReference type="AlphaFoldDB" id="A0AAV4BGC2"/>
<organism evidence="2 3">
    <name type="scientific">Plakobranchus ocellatus</name>
    <dbReference type="NCBI Taxonomy" id="259542"/>
    <lineage>
        <taxon>Eukaryota</taxon>
        <taxon>Metazoa</taxon>
        <taxon>Spiralia</taxon>
        <taxon>Lophotrochozoa</taxon>
        <taxon>Mollusca</taxon>
        <taxon>Gastropoda</taxon>
        <taxon>Heterobranchia</taxon>
        <taxon>Euthyneura</taxon>
        <taxon>Panpulmonata</taxon>
        <taxon>Sacoglossa</taxon>
        <taxon>Placobranchoidea</taxon>
        <taxon>Plakobranchidae</taxon>
        <taxon>Plakobranchus</taxon>
    </lineage>
</organism>
<accession>A0AAV4BGC2</accession>
<evidence type="ECO:0000313" key="3">
    <source>
        <dbReference type="Proteomes" id="UP000735302"/>
    </source>
</evidence>
<evidence type="ECO:0000256" key="1">
    <source>
        <dbReference type="SAM" id="MobiDB-lite"/>
    </source>
</evidence>
<proteinExistence type="predicted"/>
<dbReference type="Proteomes" id="UP000735302">
    <property type="component" value="Unassembled WGS sequence"/>
</dbReference>
<evidence type="ECO:0000313" key="2">
    <source>
        <dbReference type="EMBL" id="GFO18150.1"/>
    </source>
</evidence>